<dbReference type="Pfam" id="PF01753">
    <property type="entry name" value="zf-MYND"/>
    <property type="match status" value="1"/>
</dbReference>
<dbReference type="EMBL" id="JARJLG010000330">
    <property type="protein sequence ID" value="KAJ7716594.1"/>
    <property type="molecule type" value="Genomic_DNA"/>
</dbReference>
<feature type="signal peptide" evidence="6">
    <location>
        <begin position="1"/>
        <end position="22"/>
    </location>
</feature>
<evidence type="ECO:0000256" key="3">
    <source>
        <dbReference type="ARBA" id="ARBA00022833"/>
    </source>
</evidence>
<keyword evidence="9" id="KW-1185">Reference proteome</keyword>
<name>A0AAD7HAY2_9AGAR</name>
<dbReference type="SUPFAM" id="SSF144232">
    <property type="entry name" value="HIT/MYND zinc finger-like"/>
    <property type="match status" value="1"/>
</dbReference>
<evidence type="ECO:0000256" key="5">
    <source>
        <dbReference type="SAM" id="MobiDB-lite"/>
    </source>
</evidence>
<sequence length="618" mass="70380">MPPNLWAPLAALAAALVAYTHANANDAPPAPVDPPPVDKTPPGNKPTETPKLSEEPLETNSQKFECNWCSWEFSEAPDVKCPGCTKMYCSHSCLDDAADYHVRSCTNPRRALTTADTLMTAVYDDMFPDDPQTNEDYFFTRVRTPHDKTQLLGLYIGILKFQEVKASTLHEWRISGAMVKNIKALYEAIPSESRGGYYPWFLKHLDIFEPRPNALVSLSPRHLCASCGVSAGVRCSSCKKVWYCSKKCQQDDWSSHLVDCYRAVGRPITSADHLRAAAHRGKLPEDGEVLSDYGFTRVDEVGGKMLLEVYRVVFEEGVRSRDLLRWQAAGNLLGEVETLLRRLELWKTHFIMSWFQAHRYAFDPTMRAPEDSNSANSTVIGIEAAAVALWKYVGDFPSQNPNEIFAAVGNNWSEDRATVFRFHSMLKVCHPGPDWCDWVHFGFCTCQDESEEQFLAATYKMLIGRCSFEAFVTAYSTSKLIELFDTHELRGRRLIHPYLEDILSGSPVVFKSVWHLKQHVQDQRNTRSNGMVPSAVEVDYGFMNCTSDSEYQDLKDLYKRIFERRDVNPLKLHEACVSGTLYAHVLRLFPELVKKKNRAKKFERLLRNIYPLRRLDDS</sequence>
<feature type="region of interest" description="Disordered" evidence="5">
    <location>
        <begin position="26"/>
        <end position="58"/>
    </location>
</feature>
<dbReference type="Gene3D" id="6.10.140.2220">
    <property type="match status" value="1"/>
</dbReference>
<comment type="caution">
    <text evidence="8">The sequence shown here is derived from an EMBL/GenBank/DDBJ whole genome shotgun (WGS) entry which is preliminary data.</text>
</comment>
<keyword evidence="6" id="KW-0732">Signal</keyword>
<evidence type="ECO:0000256" key="2">
    <source>
        <dbReference type="ARBA" id="ARBA00022771"/>
    </source>
</evidence>
<feature type="chain" id="PRO_5041968955" description="MYND-type domain-containing protein" evidence="6">
    <location>
        <begin position="23"/>
        <end position="618"/>
    </location>
</feature>
<keyword evidence="2 4" id="KW-0863">Zinc-finger</keyword>
<dbReference type="InterPro" id="IPR002893">
    <property type="entry name" value="Znf_MYND"/>
</dbReference>
<accession>A0AAD7HAY2</accession>
<evidence type="ECO:0000256" key="4">
    <source>
        <dbReference type="PROSITE-ProRule" id="PRU00134"/>
    </source>
</evidence>
<evidence type="ECO:0000259" key="7">
    <source>
        <dbReference type="PROSITE" id="PS50865"/>
    </source>
</evidence>
<keyword evidence="1" id="KW-0479">Metal-binding</keyword>
<keyword evidence="3" id="KW-0862">Zinc</keyword>
<evidence type="ECO:0000313" key="9">
    <source>
        <dbReference type="Proteomes" id="UP001215280"/>
    </source>
</evidence>
<feature type="domain" description="MYND-type" evidence="7">
    <location>
        <begin position="224"/>
        <end position="260"/>
    </location>
</feature>
<organism evidence="8 9">
    <name type="scientific">Mycena maculata</name>
    <dbReference type="NCBI Taxonomy" id="230809"/>
    <lineage>
        <taxon>Eukaryota</taxon>
        <taxon>Fungi</taxon>
        <taxon>Dikarya</taxon>
        <taxon>Basidiomycota</taxon>
        <taxon>Agaricomycotina</taxon>
        <taxon>Agaricomycetes</taxon>
        <taxon>Agaricomycetidae</taxon>
        <taxon>Agaricales</taxon>
        <taxon>Marasmiineae</taxon>
        <taxon>Mycenaceae</taxon>
        <taxon>Mycena</taxon>
    </lineage>
</organism>
<reference evidence="8" key="1">
    <citation type="submission" date="2023-03" db="EMBL/GenBank/DDBJ databases">
        <title>Massive genome expansion in bonnet fungi (Mycena s.s.) driven by repeated elements and novel gene families across ecological guilds.</title>
        <authorList>
            <consortium name="Lawrence Berkeley National Laboratory"/>
            <person name="Harder C.B."/>
            <person name="Miyauchi S."/>
            <person name="Viragh M."/>
            <person name="Kuo A."/>
            <person name="Thoen E."/>
            <person name="Andreopoulos B."/>
            <person name="Lu D."/>
            <person name="Skrede I."/>
            <person name="Drula E."/>
            <person name="Henrissat B."/>
            <person name="Morin E."/>
            <person name="Kohler A."/>
            <person name="Barry K."/>
            <person name="LaButti K."/>
            <person name="Morin E."/>
            <person name="Salamov A."/>
            <person name="Lipzen A."/>
            <person name="Mereny Z."/>
            <person name="Hegedus B."/>
            <person name="Baldrian P."/>
            <person name="Stursova M."/>
            <person name="Weitz H."/>
            <person name="Taylor A."/>
            <person name="Grigoriev I.V."/>
            <person name="Nagy L.G."/>
            <person name="Martin F."/>
            <person name="Kauserud H."/>
        </authorList>
    </citation>
    <scope>NUCLEOTIDE SEQUENCE</scope>
    <source>
        <strain evidence="8">CBHHK188m</strain>
    </source>
</reference>
<evidence type="ECO:0000256" key="1">
    <source>
        <dbReference type="ARBA" id="ARBA00022723"/>
    </source>
</evidence>
<proteinExistence type="predicted"/>
<evidence type="ECO:0000256" key="6">
    <source>
        <dbReference type="SAM" id="SignalP"/>
    </source>
</evidence>
<feature type="compositionally biased region" description="Pro residues" evidence="5">
    <location>
        <begin position="28"/>
        <end position="39"/>
    </location>
</feature>
<evidence type="ECO:0000313" key="8">
    <source>
        <dbReference type="EMBL" id="KAJ7716594.1"/>
    </source>
</evidence>
<dbReference type="AlphaFoldDB" id="A0AAD7HAY2"/>
<dbReference type="PROSITE" id="PS50865">
    <property type="entry name" value="ZF_MYND_2"/>
    <property type="match status" value="1"/>
</dbReference>
<dbReference type="Proteomes" id="UP001215280">
    <property type="component" value="Unassembled WGS sequence"/>
</dbReference>
<gene>
    <name evidence="8" type="ORF">DFH07DRAFT_354324</name>
</gene>
<protein>
    <recommendedName>
        <fullName evidence="7">MYND-type domain-containing protein</fullName>
    </recommendedName>
</protein>
<dbReference type="GO" id="GO:0008270">
    <property type="term" value="F:zinc ion binding"/>
    <property type="evidence" value="ECO:0007669"/>
    <property type="project" value="UniProtKB-KW"/>
</dbReference>